<comment type="caution">
    <text evidence="1">The sequence shown here is derived from an EMBL/GenBank/DDBJ whole genome shotgun (WGS) entry which is preliminary data.</text>
</comment>
<dbReference type="EMBL" id="LFRF01000030">
    <property type="protein sequence ID" value="KND88010.1"/>
    <property type="molecule type" value="Genomic_DNA"/>
</dbReference>
<gene>
    <name evidence="1" type="ORF">TOPH_07385</name>
</gene>
<dbReference type="Proteomes" id="UP000036947">
    <property type="component" value="Unassembled WGS sequence"/>
</dbReference>
<accession>A0A0L0N2J6</accession>
<name>A0A0L0N2J6_TOLOC</name>
<evidence type="ECO:0000313" key="1">
    <source>
        <dbReference type="EMBL" id="KND88010.1"/>
    </source>
</evidence>
<protein>
    <submittedName>
        <fullName evidence="1">Uncharacterized protein</fullName>
    </submittedName>
</protein>
<organism evidence="1 2">
    <name type="scientific">Tolypocladium ophioglossoides (strain CBS 100239)</name>
    <name type="common">Snaketongue truffleclub</name>
    <name type="synonym">Elaphocordyceps ophioglossoides</name>
    <dbReference type="NCBI Taxonomy" id="1163406"/>
    <lineage>
        <taxon>Eukaryota</taxon>
        <taxon>Fungi</taxon>
        <taxon>Dikarya</taxon>
        <taxon>Ascomycota</taxon>
        <taxon>Pezizomycotina</taxon>
        <taxon>Sordariomycetes</taxon>
        <taxon>Hypocreomycetidae</taxon>
        <taxon>Hypocreales</taxon>
        <taxon>Ophiocordycipitaceae</taxon>
        <taxon>Tolypocladium</taxon>
    </lineage>
</organism>
<evidence type="ECO:0000313" key="2">
    <source>
        <dbReference type="Proteomes" id="UP000036947"/>
    </source>
</evidence>
<reference evidence="1 2" key="1">
    <citation type="journal article" date="2015" name="BMC Genomics">
        <title>The genome of the truffle-parasite Tolypocladium ophioglossoides and the evolution of antifungal peptaibiotics.</title>
        <authorList>
            <person name="Quandt C.A."/>
            <person name="Bushley K.E."/>
            <person name="Spatafora J.W."/>
        </authorList>
    </citation>
    <scope>NUCLEOTIDE SEQUENCE [LARGE SCALE GENOMIC DNA]</scope>
    <source>
        <strain evidence="1 2">CBS 100239</strain>
    </source>
</reference>
<proteinExistence type="predicted"/>
<dbReference type="AlphaFoldDB" id="A0A0L0N2J6"/>
<keyword evidence="2" id="KW-1185">Reference proteome</keyword>
<sequence>MRKQHHAPPCIGSSQRLVHLSILQYSRPLPGPPCWSSGTHAPDKFTEEPSLPACQPRPTSIAVHQTTTTEVPAVPGTGGTPPLVPLSFPTHHIPPSSPLSSSSSSFTRGHTFAPLWPSLQGLRERDPTKKSLFPSLLQLLRTPGFCGPSESLPCLAVCPDYLIPPLHQGTELTALVSLHAAPLDLNDLLVPVMIVNQFWVTCHEPLLLPPPLPRRIYKS</sequence>